<feature type="chain" id="PRO_5038772860" description="SLH domain-containing protein" evidence="1">
    <location>
        <begin position="30"/>
        <end position="481"/>
    </location>
</feature>
<sequence length="481" mass="52121">MYRLWKKTSLLLTASALLLTGVTVGGSRAGAEANIYSMTLKLTGGVWNDWISYVTAEIPFVITYNTTKAVSTTSDDALFYSRDNGVSWISLTRGEGGALTLPIDPSLTSVRFRIHAWFDPLVGSNSEDDFISQPYPVKQPGGPTDVKATANANGSVTLTWLDNSNMESRYDITRTGPDGKKTFTLAGKTDSIGQVSYTDTQTSTTQDTWYVYQIKPIIDQYAIPEYLIPGEAVTIVETSAPLSGINDIVKTDTPLLKGSGIQPILKPGKTKVNILDDIAQIKVSSDLISKVDGVITNVPDIFAGASSWALPELKQAFGLGLTTSETLSKYSEAITREDFAGLAVRLYEKLTGKTLAPDYNPVFKDTNNMQVNQAYRLGIVNGLTNDTFGPKNPITRQEMSVMLLRTVKLAKPGVALDTTMKTTFNDSGSISSWAGDAMNFVVNYGIMNGIAGNKLDPHGNTTREQAILLSLRTYLATALLK</sequence>
<keyword evidence="1" id="KW-0732">Signal</keyword>
<dbReference type="PROSITE" id="PS51272">
    <property type="entry name" value="SLH"/>
    <property type="match status" value="2"/>
</dbReference>
<name>A0A198ALV9_9BACL</name>
<dbReference type="Pfam" id="PF00395">
    <property type="entry name" value="SLH"/>
    <property type="match status" value="2"/>
</dbReference>
<evidence type="ECO:0000313" key="4">
    <source>
        <dbReference type="Proteomes" id="UP000078454"/>
    </source>
</evidence>
<evidence type="ECO:0000256" key="1">
    <source>
        <dbReference type="SAM" id="SignalP"/>
    </source>
</evidence>
<dbReference type="EMBL" id="LYPB01000046">
    <property type="protein sequence ID" value="OAS22055.1"/>
    <property type="molecule type" value="Genomic_DNA"/>
</dbReference>
<keyword evidence="4" id="KW-1185">Reference proteome</keyword>
<protein>
    <recommendedName>
        <fullName evidence="2">SLH domain-containing protein</fullName>
    </recommendedName>
</protein>
<dbReference type="STRING" id="1850517.A8708_33280"/>
<gene>
    <name evidence="3" type="ORF">A8708_33280</name>
</gene>
<dbReference type="Gene3D" id="2.60.40.10">
    <property type="entry name" value="Immunoglobulins"/>
    <property type="match status" value="1"/>
</dbReference>
<evidence type="ECO:0000313" key="3">
    <source>
        <dbReference type="EMBL" id="OAS22055.1"/>
    </source>
</evidence>
<dbReference type="AlphaFoldDB" id="A0A198ALV9"/>
<dbReference type="InterPro" id="IPR001119">
    <property type="entry name" value="SLH_dom"/>
</dbReference>
<reference evidence="3 4" key="1">
    <citation type="submission" date="2016-05" db="EMBL/GenBank/DDBJ databases">
        <title>Paenibacillus sp. 1ZS3-15 nov., isolated from the rhizosphere soil.</title>
        <authorList>
            <person name="Zhang X.X."/>
            <person name="Zhang J."/>
        </authorList>
    </citation>
    <scope>NUCLEOTIDE SEQUENCE [LARGE SCALE GENOMIC DNA]</scope>
    <source>
        <strain evidence="3 4">1ZS3-15</strain>
    </source>
</reference>
<feature type="domain" description="SLH" evidence="2">
    <location>
        <begin position="421"/>
        <end position="481"/>
    </location>
</feature>
<organism evidence="3 4">
    <name type="scientific">Paenibacillus oryzisoli</name>
    <dbReference type="NCBI Taxonomy" id="1850517"/>
    <lineage>
        <taxon>Bacteria</taxon>
        <taxon>Bacillati</taxon>
        <taxon>Bacillota</taxon>
        <taxon>Bacilli</taxon>
        <taxon>Bacillales</taxon>
        <taxon>Paenibacillaceae</taxon>
        <taxon>Paenibacillus</taxon>
    </lineage>
</organism>
<dbReference type="InterPro" id="IPR013783">
    <property type="entry name" value="Ig-like_fold"/>
</dbReference>
<feature type="domain" description="SLH" evidence="2">
    <location>
        <begin position="354"/>
        <end position="417"/>
    </location>
</feature>
<proteinExistence type="predicted"/>
<accession>A0A198ALV9</accession>
<dbReference type="Proteomes" id="UP000078454">
    <property type="component" value="Unassembled WGS sequence"/>
</dbReference>
<comment type="caution">
    <text evidence="3">The sequence shown here is derived from an EMBL/GenBank/DDBJ whole genome shotgun (WGS) entry which is preliminary data.</text>
</comment>
<feature type="signal peptide" evidence="1">
    <location>
        <begin position="1"/>
        <end position="29"/>
    </location>
</feature>
<evidence type="ECO:0000259" key="2">
    <source>
        <dbReference type="PROSITE" id="PS51272"/>
    </source>
</evidence>
<dbReference type="OrthoDB" id="1858867at2"/>
<dbReference type="RefSeq" id="WP_068662195.1">
    <property type="nucleotide sequence ID" value="NZ_LYPB01000046.1"/>
</dbReference>